<evidence type="ECO:0000313" key="2">
    <source>
        <dbReference type="EMBL" id="CAK0805908.1"/>
    </source>
</evidence>
<feature type="region of interest" description="Disordered" evidence="1">
    <location>
        <begin position="1"/>
        <end position="22"/>
    </location>
</feature>
<dbReference type="Proteomes" id="UP001189429">
    <property type="component" value="Unassembled WGS sequence"/>
</dbReference>
<gene>
    <name evidence="2" type="ORF">PCOR1329_LOCUS12315</name>
</gene>
<dbReference type="EMBL" id="CAUYUJ010003588">
    <property type="protein sequence ID" value="CAK0805908.1"/>
    <property type="molecule type" value="Genomic_DNA"/>
</dbReference>
<feature type="compositionally biased region" description="Basic and acidic residues" evidence="1">
    <location>
        <begin position="9"/>
        <end position="22"/>
    </location>
</feature>
<feature type="region of interest" description="Disordered" evidence="1">
    <location>
        <begin position="127"/>
        <end position="157"/>
    </location>
</feature>
<protein>
    <submittedName>
        <fullName evidence="2">Uncharacterized protein</fullName>
    </submittedName>
</protein>
<comment type="caution">
    <text evidence="2">The sequence shown here is derived from an EMBL/GenBank/DDBJ whole genome shotgun (WGS) entry which is preliminary data.</text>
</comment>
<proteinExistence type="predicted"/>
<sequence>HGGGLLWQLHERPRVRPPGERRDRHLQRLRQHLRQVRRERRSRHRPVQPDAVLQLQGAGAVQPLAAGGRRMLHVLLLSEGGARGWTWQRPLDTRTTRANQQHLVARFAKQRLRRRALWACVRAGTPGTEHAPRRCRRGGGGSSVATSAHCRMPRPDG</sequence>
<feature type="non-terminal residue" evidence="2">
    <location>
        <position position="1"/>
    </location>
</feature>
<name>A0ABN9QIP4_9DINO</name>
<reference evidence="2" key="1">
    <citation type="submission" date="2023-10" db="EMBL/GenBank/DDBJ databases">
        <authorList>
            <person name="Chen Y."/>
            <person name="Shah S."/>
            <person name="Dougan E. K."/>
            <person name="Thang M."/>
            <person name="Chan C."/>
        </authorList>
    </citation>
    <scope>NUCLEOTIDE SEQUENCE [LARGE SCALE GENOMIC DNA]</scope>
</reference>
<evidence type="ECO:0000256" key="1">
    <source>
        <dbReference type="SAM" id="MobiDB-lite"/>
    </source>
</evidence>
<evidence type="ECO:0000313" key="3">
    <source>
        <dbReference type="Proteomes" id="UP001189429"/>
    </source>
</evidence>
<keyword evidence="3" id="KW-1185">Reference proteome</keyword>
<organism evidence="2 3">
    <name type="scientific">Prorocentrum cordatum</name>
    <dbReference type="NCBI Taxonomy" id="2364126"/>
    <lineage>
        <taxon>Eukaryota</taxon>
        <taxon>Sar</taxon>
        <taxon>Alveolata</taxon>
        <taxon>Dinophyceae</taxon>
        <taxon>Prorocentrales</taxon>
        <taxon>Prorocentraceae</taxon>
        <taxon>Prorocentrum</taxon>
    </lineage>
</organism>
<accession>A0ABN9QIP4</accession>